<accession>A0A1R3G2C5</accession>
<dbReference type="OrthoDB" id="1909330at2759"/>
<sequence length="170" mass="19312">MDLEREPKIEPIACDSENDSEEVGSEVMDGIRLCDSVVDFEEVRSFDNFIILANGLIINSELSEYYQKKYYDLCCTQNSYLHDHLLEGFNCELVCGIISETINIAEAIRAAEVTTPLHSFETWNSTLKCFQGLGMKVGFLSARLAQLINLSLKPNRYRDVLFREAADAPW</sequence>
<name>A0A1R3G2C5_9ROSI</name>
<dbReference type="AlphaFoldDB" id="A0A1R3G2C5"/>
<dbReference type="STRING" id="93759.A0A1R3G2C5"/>
<protein>
    <submittedName>
        <fullName evidence="1">Uncharacterized protein</fullName>
    </submittedName>
</protein>
<organism evidence="1 2">
    <name type="scientific">Corchorus olitorius</name>
    <dbReference type="NCBI Taxonomy" id="93759"/>
    <lineage>
        <taxon>Eukaryota</taxon>
        <taxon>Viridiplantae</taxon>
        <taxon>Streptophyta</taxon>
        <taxon>Embryophyta</taxon>
        <taxon>Tracheophyta</taxon>
        <taxon>Spermatophyta</taxon>
        <taxon>Magnoliopsida</taxon>
        <taxon>eudicotyledons</taxon>
        <taxon>Gunneridae</taxon>
        <taxon>Pentapetalae</taxon>
        <taxon>rosids</taxon>
        <taxon>malvids</taxon>
        <taxon>Malvales</taxon>
        <taxon>Malvaceae</taxon>
        <taxon>Grewioideae</taxon>
        <taxon>Apeibeae</taxon>
        <taxon>Corchorus</taxon>
    </lineage>
</organism>
<reference evidence="2" key="1">
    <citation type="submission" date="2013-09" db="EMBL/GenBank/DDBJ databases">
        <title>Corchorus olitorius genome sequencing.</title>
        <authorList>
            <person name="Alam M."/>
            <person name="Haque M.S."/>
            <person name="Islam M.S."/>
            <person name="Emdad E.M."/>
            <person name="Islam M.M."/>
            <person name="Ahmed B."/>
            <person name="Halim A."/>
            <person name="Hossen Q.M.M."/>
            <person name="Hossain M.Z."/>
            <person name="Ahmed R."/>
            <person name="Khan M.M."/>
            <person name="Islam R."/>
            <person name="Rashid M.M."/>
            <person name="Khan S.A."/>
            <person name="Rahman M.S."/>
            <person name="Alam M."/>
            <person name="Yahiya A.S."/>
            <person name="Khan M.S."/>
            <person name="Azam M.S."/>
            <person name="Haque T."/>
            <person name="Lashkar M.Z.H."/>
            <person name="Akhand A.I."/>
            <person name="Morshed G."/>
            <person name="Roy S."/>
            <person name="Uddin K.S."/>
            <person name="Rabeya T."/>
            <person name="Hossain A.S."/>
            <person name="Chowdhury A."/>
            <person name="Snigdha A.R."/>
            <person name="Mortoza M.S."/>
            <person name="Matin S.A."/>
            <person name="Hoque S.M.E."/>
            <person name="Islam M.K."/>
            <person name="Roy D.K."/>
            <person name="Haider R."/>
            <person name="Moosa M.M."/>
            <person name="Elias S.M."/>
            <person name="Hasan A.M."/>
            <person name="Jahan S."/>
            <person name="Shafiuddin M."/>
            <person name="Mahmood N."/>
            <person name="Shommy N.S."/>
        </authorList>
    </citation>
    <scope>NUCLEOTIDE SEQUENCE [LARGE SCALE GENOMIC DNA]</scope>
    <source>
        <strain evidence="2">cv. O-4</strain>
    </source>
</reference>
<keyword evidence="2" id="KW-1185">Reference proteome</keyword>
<dbReference type="EMBL" id="AWUE01023882">
    <property type="protein sequence ID" value="OMO52217.1"/>
    <property type="molecule type" value="Genomic_DNA"/>
</dbReference>
<evidence type="ECO:0000313" key="1">
    <source>
        <dbReference type="EMBL" id="OMO52217.1"/>
    </source>
</evidence>
<proteinExistence type="predicted"/>
<gene>
    <name evidence="1" type="ORF">COLO4_37356</name>
</gene>
<comment type="caution">
    <text evidence="1">The sequence shown here is derived from an EMBL/GenBank/DDBJ whole genome shotgun (WGS) entry which is preliminary data.</text>
</comment>
<dbReference type="Proteomes" id="UP000187203">
    <property type="component" value="Unassembled WGS sequence"/>
</dbReference>
<evidence type="ECO:0000313" key="2">
    <source>
        <dbReference type="Proteomes" id="UP000187203"/>
    </source>
</evidence>